<sequence>MQIVCQINRNKRDGLEDDLNKLISSLQEEDNIETELATHESSYSNLIDLLKNRRGGESRDISSWTQRRSRSTDLVSVCCRSRRGCTLSTMLSYCPNAVNFNNATQLNELGQRLGFTTSTVLPRTTAPVFMTTQTSVPRARIIYGANRNRSVDLFIVSFGQQATRPPLNISFIK</sequence>
<evidence type="ECO:0008006" key="3">
    <source>
        <dbReference type="Google" id="ProtNLM"/>
    </source>
</evidence>
<name>A0A2C9LL90_BIOGL</name>
<dbReference type="EnsemblMetazoa" id="BGLB032431-RA">
    <property type="protein sequence ID" value="BGLB032431-PA"/>
    <property type="gene ID" value="BGLB032431"/>
</dbReference>
<gene>
    <name evidence="1" type="primary">106066815</name>
</gene>
<organism evidence="1 2">
    <name type="scientific">Biomphalaria glabrata</name>
    <name type="common">Bloodfluke planorb</name>
    <name type="synonym">Freshwater snail</name>
    <dbReference type="NCBI Taxonomy" id="6526"/>
    <lineage>
        <taxon>Eukaryota</taxon>
        <taxon>Metazoa</taxon>
        <taxon>Spiralia</taxon>
        <taxon>Lophotrochozoa</taxon>
        <taxon>Mollusca</taxon>
        <taxon>Gastropoda</taxon>
        <taxon>Heterobranchia</taxon>
        <taxon>Euthyneura</taxon>
        <taxon>Panpulmonata</taxon>
        <taxon>Hygrophila</taxon>
        <taxon>Lymnaeoidea</taxon>
        <taxon>Planorbidae</taxon>
        <taxon>Biomphalaria</taxon>
    </lineage>
</organism>
<dbReference type="VEuPathDB" id="VectorBase:BGLB032431"/>
<dbReference type="AlphaFoldDB" id="A0A2C9LL90"/>
<dbReference type="Gene3D" id="1.10.100.10">
    <property type="entry name" value="Insulin-like"/>
    <property type="match status" value="1"/>
</dbReference>
<evidence type="ECO:0000313" key="1">
    <source>
        <dbReference type="EnsemblMetazoa" id="BGLB032431-PA"/>
    </source>
</evidence>
<proteinExistence type="predicted"/>
<dbReference type="VEuPathDB" id="VectorBase:BGLAX_049555"/>
<dbReference type="KEGG" id="bgt:106066815"/>
<dbReference type="Proteomes" id="UP000076420">
    <property type="component" value="Unassembled WGS sequence"/>
</dbReference>
<reference evidence="1" key="1">
    <citation type="submission" date="2020-05" db="UniProtKB">
        <authorList>
            <consortium name="EnsemblMetazoa"/>
        </authorList>
    </citation>
    <scope>IDENTIFICATION</scope>
    <source>
        <strain evidence="1">BB02</strain>
    </source>
</reference>
<protein>
    <recommendedName>
        <fullName evidence="3">Insulin-like domain-containing protein</fullName>
    </recommendedName>
</protein>
<evidence type="ECO:0000313" key="2">
    <source>
        <dbReference type="Proteomes" id="UP000076420"/>
    </source>
</evidence>
<dbReference type="OrthoDB" id="10376027at2759"/>
<accession>A0A2C9LL90</accession>